<dbReference type="KEGG" id="ppsc:EHS13_30280"/>
<evidence type="ECO:0000259" key="7">
    <source>
        <dbReference type="PROSITE" id="PS50043"/>
    </source>
</evidence>
<dbReference type="AlphaFoldDB" id="A0A6B8RSZ5"/>
<dbReference type="PROSITE" id="PS50043">
    <property type="entry name" value="HTH_LUXR_2"/>
    <property type="match status" value="1"/>
</dbReference>
<dbReference type="Gene3D" id="3.40.50.2300">
    <property type="match status" value="1"/>
</dbReference>
<dbReference type="InterPro" id="IPR058245">
    <property type="entry name" value="NreC/VraR/RcsB-like_REC"/>
</dbReference>
<dbReference type="SUPFAM" id="SSF52172">
    <property type="entry name" value="CheY-like"/>
    <property type="match status" value="1"/>
</dbReference>
<evidence type="ECO:0000256" key="4">
    <source>
        <dbReference type="ARBA" id="ARBA00023125"/>
    </source>
</evidence>
<evidence type="ECO:0000259" key="8">
    <source>
        <dbReference type="PROSITE" id="PS50110"/>
    </source>
</evidence>
<dbReference type="GO" id="GO:0003677">
    <property type="term" value="F:DNA binding"/>
    <property type="evidence" value="ECO:0007669"/>
    <property type="project" value="UniProtKB-KW"/>
</dbReference>
<dbReference type="OrthoDB" id="118459at2"/>
<sequence>MSKIIRILIVDDHPLMAEATLQTLEQIDFVQIVGIALTGKSCLEMVEFTKPDIVFLDFNLPDQYGDELAKIIKAAYPMIHLVIFTGIDIAHLYNHLIGIGVSAIISKESSGALIKSLITILLENHTILPIPTFHQMRVLRNEVEPTNLLDADEIKIMEMIVNSSTNEQIADVIRMSKRTIDNYIRKIYVKLGVTSRAQAVIKYNQLKHVFDVNLRL</sequence>
<dbReference type="GO" id="GO:0006355">
    <property type="term" value="P:regulation of DNA-templated transcription"/>
    <property type="evidence" value="ECO:0007669"/>
    <property type="project" value="InterPro"/>
</dbReference>
<evidence type="ECO:0000313" key="9">
    <source>
        <dbReference type="EMBL" id="QGQ98862.1"/>
    </source>
</evidence>
<dbReference type="Pfam" id="PF00072">
    <property type="entry name" value="Response_reg"/>
    <property type="match status" value="1"/>
</dbReference>
<dbReference type="InterPro" id="IPR001789">
    <property type="entry name" value="Sig_transdc_resp-reg_receiver"/>
</dbReference>
<keyword evidence="1 6" id="KW-0597">Phosphoprotein</keyword>
<dbReference type="InterPro" id="IPR051015">
    <property type="entry name" value="EvgA-like"/>
</dbReference>
<dbReference type="InterPro" id="IPR036388">
    <property type="entry name" value="WH-like_DNA-bd_sf"/>
</dbReference>
<name>A0A6B8RSZ5_9BACL</name>
<dbReference type="Gene3D" id="1.10.10.10">
    <property type="entry name" value="Winged helix-like DNA-binding domain superfamily/Winged helix DNA-binding domain"/>
    <property type="match status" value="1"/>
</dbReference>
<dbReference type="InterPro" id="IPR016032">
    <property type="entry name" value="Sig_transdc_resp-reg_C-effctor"/>
</dbReference>
<feature type="domain" description="HTH luxR-type" evidence="7">
    <location>
        <begin position="142"/>
        <end position="207"/>
    </location>
</feature>
<keyword evidence="2" id="KW-0902">Two-component regulatory system</keyword>
<keyword evidence="5" id="KW-0804">Transcription</keyword>
<feature type="domain" description="Response regulatory" evidence="8">
    <location>
        <begin position="6"/>
        <end position="122"/>
    </location>
</feature>
<evidence type="ECO:0000256" key="6">
    <source>
        <dbReference type="PROSITE-ProRule" id="PRU00169"/>
    </source>
</evidence>
<dbReference type="InterPro" id="IPR011006">
    <property type="entry name" value="CheY-like_superfamily"/>
</dbReference>
<evidence type="ECO:0000256" key="3">
    <source>
        <dbReference type="ARBA" id="ARBA00023015"/>
    </source>
</evidence>
<evidence type="ECO:0000313" key="10">
    <source>
        <dbReference type="Proteomes" id="UP000426246"/>
    </source>
</evidence>
<reference evidence="10" key="1">
    <citation type="submission" date="2018-11" db="EMBL/GenBank/DDBJ databases">
        <title>Complete genome sequence of Paenibacillus sp. ML311-T8.</title>
        <authorList>
            <person name="Nam Y.-D."/>
            <person name="Kang J."/>
            <person name="Chung W.-H."/>
            <person name="Park Y.S."/>
        </authorList>
    </citation>
    <scope>NUCLEOTIDE SEQUENCE [LARGE SCALE GENOMIC DNA]</scope>
    <source>
        <strain evidence="10">ML311-T8</strain>
    </source>
</reference>
<keyword evidence="10" id="KW-1185">Reference proteome</keyword>
<dbReference type="InterPro" id="IPR000792">
    <property type="entry name" value="Tscrpt_reg_LuxR_C"/>
</dbReference>
<dbReference type="SMART" id="SM00421">
    <property type="entry name" value="HTH_LUXR"/>
    <property type="match status" value="1"/>
</dbReference>
<dbReference type="EMBL" id="CP034235">
    <property type="protein sequence ID" value="QGQ98862.1"/>
    <property type="molecule type" value="Genomic_DNA"/>
</dbReference>
<organism evidence="9 10">
    <name type="scientific">Paenibacillus psychroresistens</name>
    <dbReference type="NCBI Taxonomy" id="1778678"/>
    <lineage>
        <taxon>Bacteria</taxon>
        <taxon>Bacillati</taxon>
        <taxon>Bacillota</taxon>
        <taxon>Bacilli</taxon>
        <taxon>Bacillales</taxon>
        <taxon>Paenibacillaceae</taxon>
        <taxon>Paenibacillus</taxon>
    </lineage>
</organism>
<dbReference type="CDD" id="cd17535">
    <property type="entry name" value="REC_NarL-like"/>
    <property type="match status" value="1"/>
</dbReference>
<dbReference type="CDD" id="cd06170">
    <property type="entry name" value="LuxR_C_like"/>
    <property type="match status" value="1"/>
</dbReference>
<dbReference type="PROSITE" id="PS50110">
    <property type="entry name" value="RESPONSE_REGULATORY"/>
    <property type="match status" value="1"/>
</dbReference>
<evidence type="ECO:0000256" key="5">
    <source>
        <dbReference type="ARBA" id="ARBA00023163"/>
    </source>
</evidence>
<keyword evidence="3" id="KW-0805">Transcription regulation</keyword>
<dbReference type="SMART" id="SM00448">
    <property type="entry name" value="REC"/>
    <property type="match status" value="1"/>
</dbReference>
<protein>
    <submittedName>
        <fullName evidence="9">DNA-binding response regulator</fullName>
    </submittedName>
</protein>
<keyword evidence="4 9" id="KW-0238">DNA-binding</keyword>
<evidence type="ECO:0000256" key="2">
    <source>
        <dbReference type="ARBA" id="ARBA00023012"/>
    </source>
</evidence>
<dbReference type="RefSeq" id="WP_155703967.1">
    <property type="nucleotide sequence ID" value="NZ_CP034235.1"/>
</dbReference>
<evidence type="ECO:0000256" key="1">
    <source>
        <dbReference type="ARBA" id="ARBA00022553"/>
    </source>
</evidence>
<dbReference type="PANTHER" id="PTHR45566">
    <property type="entry name" value="HTH-TYPE TRANSCRIPTIONAL REGULATOR YHJB-RELATED"/>
    <property type="match status" value="1"/>
</dbReference>
<dbReference type="SUPFAM" id="SSF46894">
    <property type="entry name" value="C-terminal effector domain of the bipartite response regulators"/>
    <property type="match status" value="1"/>
</dbReference>
<dbReference type="Pfam" id="PF00196">
    <property type="entry name" value="GerE"/>
    <property type="match status" value="1"/>
</dbReference>
<dbReference type="Proteomes" id="UP000426246">
    <property type="component" value="Chromosome"/>
</dbReference>
<gene>
    <name evidence="9" type="ORF">EHS13_30280</name>
</gene>
<proteinExistence type="predicted"/>
<dbReference type="PANTHER" id="PTHR45566:SF1">
    <property type="entry name" value="HTH-TYPE TRANSCRIPTIONAL REGULATOR YHJB-RELATED"/>
    <property type="match status" value="1"/>
</dbReference>
<feature type="modified residue" description="4-aspartylphosphate" evidence="6">
    <location>
        <position position="57"/>
    </location>
</feature>
<dbReference type="GO" id="GO:0000160">
    <property type="term" value="P:phosphorelay signal transduction system"/>
    <property type="evidence" value="ECO:0007669"/>
    <property type="project" value="UniProtKB-KW"/>
</dbReference>
<accession>A0A6B8RSZ5</accession>